<dbReference type="GeneID" id="81469682"/>
<evidence type="ECO:0000313" key="1">
    <source>
        <dbReference type="EMBL" id="QNN78203.1"/>
    </source>
</evidence>
<evidence type="ECO:0000313" key="2">
    <source>
        <dbReference type="Proteomes" id="UP000515838"/>
    </source>
</evidence>
<name>A0A7G9TDM8_PSEMX</name>
<dbReference type="RefSeq" id="WP_187573636.1">
    <property type="nucleotide sequence ID" value="NZ_CP060731.1"/>
</dbReference>
<dbReference type="AlphaFoldDB" id="A0A7G9TDM8"/>
<dbReference type="EMBL" id="CP060731">
    <property type="protein sequence ID" value="QNN78203.1"/>
    <property type="molecule type" value="Genomic_DNA"/>
</dbReference>
<organism evidence="1 2">
    <name type="scientific">Pseudoxanthomonas mexicana</name>
    <dbReference type="NCBI Taxonomy" id="128785"/>
    <lineage>
        <taxon>Bacteria</taxon>
        <taxon>Pseudomonadati</taxon>
        <taxon>Pseudomonadota</taxon>
        <taxon>Gammaproteobacteria</taxon>
        <taxon>Lysobacterales</taxon>
        <taxon>Lysobacteraceae</taxon>
        <taxon>Pseudoxanthomonas</taxon>
    </lineage>
</organism>
<gene>
    <name evidence="1" type="ORF">IAE60_01815</name>
</gene>
<proteinExistence type="predicted"/>
<reference evidence="1 2" key="1">
    <citation type="submission" date="2020-08" db="EMBL/GenBank/DDBJ databases">
        <title>Streptomycin Non-resistant strain, P. mexicana.</title>
        <authorList>
            <person name="Ganesh-Kumar S."/>
            <person name="Zhe T."/>
            <person name="Yu Z."/>
            <person name="Min Y."/>
        </authorList>
    </citation>
    <scope>NUCLEOTIDE SEQUENCE [LARGE SCALE GENOMIC DNA]</scope>
    <source>
        <strain evidence="1 2">GTZY2</strain>
    </source>
</reference>
<sequence length="230" mass="24556">MSLPLPPDADTLGVAEHAAAIRALAQAGAGDLQATLRDLRTVLLSADPRALRRSVGFWGRLLGRDIRLAAEARSLRERSGILLRQAGFEASRLRNQHATLVTHAQQLREACAKLQHEIDGLAHQQATTEGGIPRLTHLITLRSAYEVTASQLDLVAANALAIAERHAQQLPRLTVLLDQQLGVAAGAGHGMQLSSAMQTIDALEAHIEHLPAPPVVSATSARTTHTQEAP</sequence>
<dbReference type="Proteomes" id="UP000515838">
    <property type="component" value="Chromosome"/>
</dbReference>
<accession>A0A7G9TDM8</accession>
<protein>
    <submittedName>
        <fullName evidence="1">Uncharacterized protein</fullName>
    </submittedName>
</protein>